<protein>
    <submittedName>
        <fullName evidence="2">MFS transporter</fullName>
    </submittedName>
</protein>
<accession>A0A558B0Q7</accession>
<evidence type="ECO:0000313" key="3">
    <source>
        <dbReference type="Proteomes" id="UP000320011"/>
    </source>
</evidence>
<evidence type="ECO:0000313" key="2">
    <source>
        <dbReference type="EMBL" id="TVT30077.1"/>
    </source>
</evidence>
<keyword evidence="1" id="KW-0472">Membrane</keyword>
<dbReference type="EMBL" id="VJWX01000429">
    <property type="protein sequence ID" value="TVT30077.1"/>
    <property type="molecule type" value="Genomic_DNA"/>
</dbReference>
<name>A0A558B0Q7_9PSEU</name>
<gene>
    <name evidence="2" type="ORF">FNH05_29605</name>
</gene>
<sequence>NNTARQAFGAIGTAVFGAVAGEPAHPAAFVSGLHTAGLLGAAVWVAAIALTVRTVR</sequence>
<feature type="transmembrane region" description="Helical" evidence="1">
    <location>
        <begin position="31"/>
        <end position="52"/>
    </location>
</feature>
<organism evidence="2 3">
    <name type="scientific">Amycolatopsis rhizosphaerae</name>
    <dbReference type="NCBI Taxonomy" id="2053003"/>
    <lineage>
        <taxon>Bacteria</taxon>
        <taxon>Bacillati</taxon>
        <taxon>Actinomycetota</taxon>
        <taxon>Actinomycetes</taxon>
        <taxon>Pseudonocardiales</taxon>
        <taxon>Pseudonocardiaceae</taxon>
        <taxon>Amycolatopsis</taxon>
    </lineage>
</organism>
<reference evidence="2 3" key="2">
    <citation type="submission" date="2019-08" db="EMBL/GenBank/DDBJ databases">
        <title>Amycolatopsis acidicola sp. nov., isolated from peat swamp forest soil.</title>
        <authorList>
            <person name="Srisuk N."/>
        </authorList>
    </citation>
    <scope>NUCLEOTIDE SEQUENCE [LARGE SCALE GENOMIC DNA]</scope>
    <source>
        <strain evidence="2 3">TBRC 6029</strain>
    </source>
</reference>
<dbReference type="Proteomes" id="UP000320011">
    <property type="component" value="Unassembled WGS sequence"/>
</dbReference>
<feature type="non-terminal residue" evidence="2">
    <location>
        <position position="1"/>
    </location>
</feature>
<keyword evidence="1" id="KW-1133">Transmembrane helix</keyword>
<comment type="caution">
    <text evidence="2">The sequence shown here is derived from an EMBL/GenBank/DDBJ whole genome shotgun (WGS) entry which is preliminary data.</text>
</comment>
<keyword evidence="1" id="KW-0812">Transmembrane</keyword>
<keyword evidence="3" id="KW-1185">Reference proteome</keyword>
<reference evidence="2 3" key="1">
    <citation type="submission" date="2019-07" db="EMBL/GenBank/DDBJ databases">
        <authorList>
            <person name="Duangmal K."/>
            <person name="Teo W.F.A."/>
        </authorList>
    </citation>
    <scope>NUCLEOTIDE SEQUENCE [LARGE SCALE GENOMIC DNA]</scope>
    <source>
        <strain evidence="2 3">TBRC 6029</strain>
    </source>
</reference>
<proteinExistence type="predicted"/>
<evidence type="ECO:0000256" key="1">
    <source>
        <dbReference type="SAM" id="Phobius"/>
    </source>
</evidence>
<dbReference type="AlphaFoldDB" id="A0A558B0Q7"/>